<dbReference type="KEGG" id="micc:AUP74_01150"/>
<dbReference type="PANTHER" id="PTHR21621">
    <property type="entry name" value="RIBOSOMAL PROTEIN S6 MODIFICATION PROTEIN"/>
    <property type="match status" value="1"/>
</dbReference>
<dbReference type="PATRIC" id="fig|1769779.3.peg.1171"/>
<evidence type="ECO:0000256" key="6">
    <source>
        <dbReference type="ARBA" id="ARBA00022741"/>
    </source>
</evidence>
<dbReference type="FunFam" id="3.40.50.20:FF:000009">
    <property type="entry name" value="Glutathione synthetase"/>
    <property type="match status" value="1"/>
</dbReference>
<dbReference type="Pfam" id="PF02951">
    <property type="entry name" value="GSH-S_N"/>
    <property type="match status" value="1"/>
</dbReference>
<comment type="cofactor">
    <cofactor evidence="2">
        <name>Mg(2+)</name>
        <dbReference type="ChEBI" id="CHEBI:18420"/>
    </cofactor>
</comment>
<dbReference type="UniPathway" id="UPA00142">
    <property type="reaction ID" value="UER00210"/>
</dbReference>
<keyword evidence="5" id="KW-0479">Metal-binding</keyword>
<dbReference type="PROSITE" id="PS50975">
    <property type="entry name" value="ATP_GRASP"/>
    <property type="match status" value="1"/>
</dbReference>
<gene>
    <name evidence="10 12" type="primary">gshB</name>
    <name evidence="12" type="ORF">AUP74_01150</name>
</gene>
<dbReference type="AlphaFoldDB" id="A0A1C9W645"/>
<protein>
    <recommendedName>
        <fullName evidence="10">Glutathione synthetase</fullName>
        <ecNumber evidence="10">6.3.2.3</ecNumber>
    </recommendedName>
    <alternativeName>
        <fullName evidence="10">GSH synthetase</fullName>
        <shortName evidence="10">GSH-S</shortName>
        <shortName evidence="10">GSHase</shortName>
    </alternativeName>
    <alternativeName>
        <fullName evidence="10">Glutathione synthase</fullName>
    </alternativeName>
</protein>
<keyword evidence="9" id="KW-0464">Manganese</keyword>
<feature type="domain" description="ATP-grasp" evidence="11">
    <location>
        <begin position="126"/>
        <end position="311"/>
    </location>
</feature>
<dbReference type="RefSeq" id="WP_069946731.1">
    <property type="nucleotide sequence ID" value="NZ_CP014143.1"/>
</dbReference>
<evidence type="ECO:0000313" key="13">
    <source>
        <dbReference type="Proteomes" id="UP000095672"/>
    </source>
</evidence>
<dbReference type="STRING" id="1769779.AUP74_01150"/>
<keyword evidence="8" id="KW-0460">Magnesium</keyword>
<evidence type="ECO:0000256" key="2">
    <source>
        <dbReference type="ARBA" id="ARBA00001946"/>
    </source>
</evidence>
<dbReference type="InterPro" id="IPR004215">
    <property type="entry name" value="GSHS_N"/>
</dbReference>
<sequence>MSHTLGVVMDPIANISFKKDTTLALLQAAQRAGFTLFYFEQSDLYLDGGRAMGIGRPLQVFDDPECWFALGDSNPMPLGELDTMLMRVDPPFDNEYVYSTYILEAAELEGTLVVNKPQSLRDCNEKIFATRFPQCCPPLIVSKDMARLRAFHASHKDVIFKPLDGMGGSGVFHCKPDGSNLGAILEMLTANGHKQIMGQRYIPEIKDGDKRILVVDGEAVPYCLARIPEAGETRGNLAAGGRGEARPLSDKDRWIVEQVAPTLKEKGLLFVGLDVIGDYLTEINVTSPTCVREIDAAYGTDIGGLLMSAITDRLKQKG</sequence>
<comment type="similarity">
    <text evidence="10">Belongs to the prokaryotic GSH synthase family.</text>
</comment>
<evidence type="ECO:0000256" key="10">
    <source>
        <dbReference type="HAMAP-Rule" id="MF_00162"/>
    </source>
</evidence>
<dbReference type="FunFam" id="3.30.470.20:FF:000010">
    <property type="entry name" value="Glutathione synthetase"/>
    <property type="match status" value="1"/>
</dbReference>
<name>A0A1C9W645_9GAMM</name>
<evidence type="ECO:0000313" key="12">
    <source>
        <dbReference type="EMBL" id="AOS96612.1"/>
    </source>
</evidence>
<dbReference type="Gene3D" id="3.30.470.20">
    <property type="entry name" value="ATP-grasp fold, B domain"/>
    <property type="match status" value="1"/>
</dbReference>
<proteinExistence type="inferred from homology"/>
<dbReference type="Proteomes" id="UP000095672">
    <property type="component" value="Chromosome"/>
</dbReference>
<dbReference type="GO" id="GO:0046872">
    <property type="term" value="F:metal ion binding"/>
    <property type="evidence" value="ECO:0007669"/>
    <property type="project" value="UniProtKB-KW"/>
</dbReference>
<dbReference type="Gene3D" id="3.30.1490.20">
    <property type="entry name" value="ATP-grasp fold, A domain"/>
    <property type="match status" value="1"/>
</dbReference>
<dbReference type="Pfam" id="PF02955">
    <property type="entry name" value="GSH-S_ATP"/>
    <property type="match status" value="1"/>
</dbReference>
<keyword evidence="7 10" id="KW-0067">ATP-binding</keyword>
<dbReference type="Gene3D" id="3.40.50.20">
    <property type="match status" value="1"/>
</dbReference>
<organism evidence="12 13">
    <name type="scientific">Microbulbifer aggregans</name>
    <dbReference type="NCBI Taxonomy" id="1769779"/>
    <lineage>
        <taxon>Bacteria</taxon>
        <taxon>Pseudomonadati</taxon>
        <taxon>Pseudomonadota</taxon>
        <taxon>Gammaproteobacteria</taxon>
        <taxon>Cellvibrionales</taxon>
        <taxon>Microbulbiferaceae</taxon>
        <taxon>Microbulbifer</taxon>
    </lineage>
</organism>
<evidence type="ECO:0000259" key="11">
    <source>
        <dbReference type="PROSITE" id="PS50975"/>
    </source>
</evidence>
<evidence type="ECO:0000256" key="5">
    <source>
        <dbReference type="ARBA" id="ARBA00022723"/>
    </source>
</evidence>
<evidence type="ECO:0000256" key="3">
    <source>
        <dbReference type="ARBA" id="ARBA00022598"/>
    </source>
</evidence>
<evidence type="ECO:0000256" key="8">
    <source>
        <dbReference type="ARBA" id="ARBA00022842"/>
    </source>
</evidence>
<dbReference type="EMBL" id="CP014143">
    <property type="protein sequence ID" value="AOS96612.1"/>
    <property type="molecule type" value="Genomic_DNA"/>
</dbReference>
<dbReference type="SUPFAM" id="SSF56059">
    <property type="entry name" value="Glutathione synthetase ATP-binding domain-like"/>
    <property type="match status" value="1"/>
</dbReference>
<dbReference type="InterPro" id="IPR011761">
    <property type="entry name" value="ATP-grasp"/>
</dbReference>
<comment type="pathway">
    <text evidence="10">Sulfur metabolism; glutathione biosynthesis; glutathione from L-cysteine and L-glutamate: step 2/2.</text>
</comment>
<evidence type="ECO:0000256" key="1">
    <source>
        <dbReference type="ARBA" id="ARBA00001936"/>
    </source>
</evidence>
<keyword evidence="6 10" id="KW-0547">Nucleotide-binding</keyword>
<dbReference type="InterPro" id="IPR016185">
    <property type="entry name" value="PreATP-grasp_dom_sf"/>
</dbReference>
<dbReference type="SUPFAM" id="SSF52440">
    <property type="entry name" value="PreATP-grasp domain"/>
    <property type="match status" value="1"/>
</dbReference>
<dbReference type="InterPro" id="IPR013815">
    <property type="entry name" value="ATP_grasp_subdomain_1"/>
</dbReference>
<comment type="cofactor">
    <cofactor evidence="1">
        <name>Mn(2+)</name>
        <dbReference type="ChEBI" id="CHEBI:29035"/>
    </cofactor>
</comment>
<dbReference type="EC" id="6.3.2.3" evidence="10"/>
<dbReference type="NCBIfam" id="NF003573">
    <property type="entry name" value="PRK05246.1"/>
    <property type="match status" value="1"/>
</dbReference>
<dbReference type="GO" id="GO:0004363">
    <property type="term" value="F:glutathione synthase activity"/>
    <property type="evidence" value="ECO:0007669"/>
    <property type="project" value="UniProtKB-UniRule"/>
</dbReference>
<evidence type="ECO:0000256" key="7">
    <source>
        <dbReference type="ARBA" id="ARBA00022840"/>
    </source>
</evidence>
<dbReference type="NCBIfam" id="TIGR01380">
    <property type="entry name" value="glut_syn"/>
    <property type="match status" value="1"/>
</dbReference>
<comment type="catalytic activity">
    <reaction evidence="10">
        <text>gamma-L-glutamyl-L-cysteine + glycine + ATP = glutathione + ADP + phosphate + H(+)</text>
        <dbReference type="Rhea" id="RHEA:13557"/>
        <dbReference type="ChEBI" id="CHEBI:15378"/>
        <dbReference type="ChEBI" id="CHEBI:30616"/>
        <dbReference type="ChEBI" id="CHEBI:43474"/>
        <dbReference type="ChEBI" id="CHEBI:57305"/>
        <dbReference type="ChEBI" id="CHEBI:57925"/>
        <dbReference type="ChEBI" id="CHEBI:58173"/>
        <dbReference type="ChEBI" id="CHEBI:456216"/>
        <dbReference type="EC" id="6.3.2.3"/>
    </reaction>
</comment>
<reference evidence="13" key="1">
    <citation type="submission" date="2016-01" db="EMBL/GenBank/DDBJ databases">
        <title>Complete genome sequence of Microbulbifer sp. CCB-MM1, a halophile isolated from Matang Mangrove Forest, Perak.</title>
        <authorList>
            <person name="Moh T.H."/>
            <person name="Dinesh B."/>
            <person name="Lau N.-S."/>
            <person name="Go F."/>
            <person name="Alexander Chong S.-C."/>
        </authorList>
    </citation>
    <scope>NUCLEOTIDE SEQUENCE [LARGE SCALE GENOMIC DNA]</scope>
    <source>
        <strain evidence="13">CCB-MM1</strain>
    </source>
</reference>
<dbReference type="GO" id="GO:0005524">
    <property type="term" value="F:ATP binding"/>
    <property type="evidence" value="ECO:0007669"/>
    <property type="project" value="UniProtKB-UniRule"/>
</dbReference>
<evidence type="ECO:0000256" key="4">
    <source>
        <dbReference type="ARBA" id="ARBA00022684"/>
    </source>
</evidence>
<keyword evidence="3 10" id="KW-0436">Ligase</keyword>
<dbReference type="GO" id="GO:0005737">
    <property type="term" value="C:cytoplasm"/>
    <property type="evidence" value="ECO:0007669"/>
    <property type="project" value="TreeGrafter"/>
</dbReference>
<dbReference type="InterPro" id="IPR006284">
    <property type="entry name" value="Glut_synth_pro"/>
</dbReference>
<accession>A0A1C9W645</accession>
<keyword evidence="4 10" id="KW-0317">Glutathione biosynthesis</keyword>
<keyword evidence="13" id="KW-1185">Reference proteome</keyword>
<evidence type="ECO:0000256" key="9">
    <source>
        <dbReference type="ARBA" id="ARBA00023211"/>
    </source>
</evidence>
<dbReference type="InterPro" id="IPR004218">
    <property type="entry name" value="GSHS_ATP-bd"/>
</dbReference>
<dbReference type="OrthoDB" id="9785415at2"/>
<dbReference type="PANTHER" id="PTHR21621:SF4">
    <property type="entry name" value="GLUTATHIONE SYNTHETASE"/>
    <property type="match status" value="1"/>
</dbReference>
<dbReference type="HAMAP" id="MF_00162">
    <property type="entry name" value="GSH_S"/>
    <property type="match status" value="1"/>
</dbReference>